<evidence type="ECO:0000313" key="1">
    <source>
        <dbReference type="EMBL" id="KAI0050156.1"/>
    </source>
</evidence>
<sequence>MPASDCMSDVVRGGWAYQSSSLDFCPAHFRPWAAATVTAVPAICAIRPRPHLACAFPYRTEPPVRACDYLTRSVPDRTDPSSLPRAPAAMSPILRLASLASLAALALATPIELARRACAEPVLLKTLVLNGVQLQTFGCPALTPALALQPDSHPTTNTVTSTATVKKTTTVVTTVSSTTTETVTPTPSPTPPARNVCGLIGNTFCGTLTSLPPITDDCNEIVNSLTIFASELGTTYTVSPGGSQVLTSNTCSFSFVNKDTVTLEACWQDLAQDGSEVATTCFPPTQPINTLAQYEAPDLTWVINVNHS</sequence>
<keyword evidence="2" id="KW-1185">Reference proteome</keyword>
<dbReference type="EMBL" id="MU275865">
    <property type="protein sequence ID" value="KAI0050156.1"/>
    <property type="molecule type" value="Genomic_DNA"/>
</dbReference>
<gene>
    <name evidence="1" type="ORF">FA95DRAFT_688843</name>
</gene>
<accession>A0ACB8S1A2</accession>
<name>A0ACB8S1A2_9AGAM</name>
<evidence type="ECO:0000313" key="2">
    <source>
        <dbReference type="Proteomes" id="UP000814033"/>
    </source>
</evidence>
<organism evidence="1 2">
    <name type="scientific">Auriscalpium vulgare</name>
    <dbReference type="NCBI Taxonomy" id="40419"/>
    <lineage>
        <taxon>Eukaryota</taxon>
        <taxon>Fungi</taxon>
        <taxon>Dikarya</taxon>
        <taxon>Basidiomycota</taxon>
        <taxon>Agaricomycotina</taxon>
        <taxon>Agaricomycetes</taxon>
        <taxon>Russulales</taxon>
        <taxon>Auriscalpiaceae</taxon>
        <taxon>Auriscalpium</taxon>
    </lineage>
</organism>
<proteinExistence type="predicted"/>
<reference evidence="1" key="1">
    <citation type="submission" date="2021-02" db="EMBL/GenBank/DDBJ databases">
        <authorList>
            <consortium name="DOE Joint Genome Institute"/>
            <person name="Ahrendt S."/>
            <person name="Looney B.P."/>
            <person name="Miyauchi S."/>
            <person name="Morin E."/>
            <person name="Drula E."/>
            <person name="Courty P.E."/>
            <person name="Chicoki N."/>
            <person name="Fauchery L."/>
            <person name="Kohler A."/>
            <person name="Kuo A."/>
            <person name="Labutti K."/>
            <person name="Pangilinan J."/>
            <person name="Lipzen A."/>
            <person name="Riley R."/>
            <person name="Andreopoulos W."/>
            <person name="He G."/>
            <person name="Johnson J."/>
            <person name="Barry K.W."/>
            <person name="Grigoriev I.V."/>
            <person name="Nagy L."/>
            <person name="Hibbett D."/>
            <person name="Henrissat B."/>
            <person name="Matheny P.B."/>
            <person name="Labbe J."/>
            <person name="Martin F."/>
        </authorList>
    </citation>
    <scope>NUCLEOTIDE SEQUENCE</scope>
    <source>
        <strain evidence="1">FP105234-sp</strain>
    </source>
</reference>
<reference evidence="1" key="2">
    <citation type="journal article" date="2022" name="New Phytol.">
        <title>Evolutionary transition to the ectomycorrhizal habit in the genomes of a hyperdiverse lineage of mushroom-forming fungi.</title>
        <authorList>
            <person name="Looney B."/>
            <person name="Miyauchi S."/>
            <person name="Morin E."/>
            <person name="Drula E."/>
            <person name="Courty P.E."/>
            <person name="Kohler A."/>
            <person name="Kuo A."/>
            <person name="LaButti K."/>
            <person name="Pangilinan J."/>
            <person name="Lipzen A."/>
            <person name="Riley R."/>
            <person name="Andreopoulos W."/>
            <person name="He G."/>
            <person name="Johnson J."/>
            <person name="Nolan M."/>
            <person name="Tritt A."/>
            <person name="Barry K.W."/>
            <person name="Grigoriev I.V."/>
            <person name="Nagy L.G."/>
            <person name="Hibbett D."/>
            <person name="Henrissat B."/>
            <person name="Matheny P.B."/>
            <person name="Labbe J."/>
            <person name="Martin F.M."/>
        </authorList>
    </citation>
    <scope>NUCLEOTIDE SEQUENCE</scope>
    <source>
        <strain evidence="1">FP105234-sp</strain>
    </source>
</reference>
<dbReference type="Proteomes" id="UP000814033">
    <property type="component" value="Unassembled WGS sequence"/>
</dbReference>
<protein>
    <submittedName>
        <fullName evidence="1">Uncharacterized protein</fullName>
    </submittedName>
</protein>
<comment type="caution">
    <text evidence="1">The sequence shown here is derived from an EMBL/GenBank/DDBJ whole genome shotgun (WGS) entry which is preliminary data.</text>
</comment>